<evidence type="ECO:0000313" key="3">
    <source>
        <dbReference type="EMBL" id="AKG45201.1"/>
    </source>
</evidence>
<feature type="transmembrane region" description="Helical" evidence="1">
    <location>
        <begin position="119"/>
        <end position="144"/>
    </location>
</feature>
<name>A0A0F7CPT1_9ACTN</name>
<feature type="domain" description="Putative sensor" evidence="2">
    <location>
        <begin position="18"/>
        <end position="201"/>
    </location>
</feature>
<dbReference type="RefSeq" id="WP_078846977.1">
    <property type="nucleotide sequence ID" value="NZ_CP009922.3"/>
</dbReference>
<feature type="transmembrane region" description="Helical" evidence="1">
    <location>
        <begin position="164"/>
        <end position="186"/>
    </location>
</feature>
<dbReference type="AlphaFoldDB" id="A0A0F7CPT1"/>
<reference evidence="3" key="1">
    <citation type="submission" date="2019-08" db="EMBL/GenBank/DDBJ databases">
        <title>Complete genome sequence of a mangrove-derived Streptomyces xiamenensis.</title>
        <authorList>
            <person name="Xu J."/>
        </authorList>
    </citation>
    <scope>NUCLEOTIDE SEQUENCE</scope>
    <source>
        <strain evidence="3">318</strain>
    </source>
</reference>
<evidence type="ECO:0000313" key="4">
    <source>
        <dbReference type="Proteomes" id="UP000034034"/>
    </source>
</evidence>
<dbReference type="Pfam" id="PF13796">
    <property type="entry name" value="Sensor"/>
    <property type="match status" value="1"/>
</dbReference>
<dbReference type="Proteomes" id="UP000034034">
    <property type="component" value="Chromosome"/>
</dbReference>
<keyword evidence="3" id="KW-0418">Kinase</keyword>
<gene>
    <name evidence="3" type="ORF">SXIM_38170</name>
</gene>
<evidence type="ECO:0000256" key="1">
    <source>
        <dbReference type="SAM" id="Phobius"/>
    </source>
</evidence>
<dbReference type="InterPro" id="IPR025828">
    <property type="entry name" value="Put_sensor_dom"/>
</dbReference>
<protein>
    <submittedName>
        <fullName evidence="3">Histidine kinase</fullName>
    </submittedName>
</protein>
<keyword evidence="1" id="KW-0812">Transmembrane</keyword>
<accession>A0A0F7CPT1</accession>
<organism evidence="3 4">
    <name type="scientific">Streptomyces xiamenensis</name>
    <dbReference type="NCBI Taxonomy" id="408015"/>
    <lineage>
        <taxon>Bacteria</taxon>
        <taxon>Bacillati</taxon>
        <taxon>Actinomycetota</taxon>
        <taxon>Actinomycetes</taxon>
        <taxon>Kitasatosporales</taxon>
        <taxon>Streptomycetaceae</taxon>
        <taxon>Streptomyces</taxon>
    </lineage>
</organism>
<proteinExistence type="predicted"/>
<keyword evidence="4" id="KW-1185">Reference proteome</keyword>
<dbReference type="KEGG" id="sxi:SXIM_38170"/>
<dbReference type="STRING" id="408015.SXIM_38170"/>
<dbReference type="HOGENOM" id="CLU_090987_0_0_11"/>
<sequence>MSTPTSSARGRFPRELSFLLRGLPVGIVAFTVAVTGFVLGVGTLVIVCGVPVLAGTLRAARGMARVERRELEALAGRPLPPHHYRVAGGTGFARTARSLADPQSWRDLAHMVVSFPLRVVSFCLALVWTVGGAGGLLYVAWAWALPRGEDNQGLYELITGNDSFAADVAFTTAVGVFLLVTAVPLVRALAALHRSLASVLLTNRTAAARAAAVATAGSGTAAQPTEPLTAAL</sequence>
<dbReference type="EMBL" id="CP009922">
    <property type="protein sequence ID" value="AKG45201.1"/>
    <property type="molecule type" value="Genomic_DNA"/>
</dbReference>
<keyword evidence="1" id="KW-0472">Membrane</keyword>
<feature type="transmembrane region" description="Helical" evidence="1">
    <location>
        <begin position="27"/>
        <end position="60"/>
    </location>
</feature>
<dbReference type="GO" id="GO:0016301">
    <property type="term" value="F:kinase activity"/>
    <property type="evidence" value="ECO:0007669"/>
    <property type="project" value="UniProtKB-KW"/>
</dbReference>
<keyword evidence="3" id="KW-0808">Transferase</keyword>
<dbReference type="PATRIC" id="fig|408015.6.peg.3867"/>
<evidence type="ECO:0000259" key="2">
    <source>
        <dbReference type="Pfam" id="PF13796"/>
    </source>
</evidence>
<keyword evidence="1" id="KW-1133">Transmembrane helix</keyword>